<dbReference type="InterPro" id="IPR013024">
    <property type="entry name" value="GGCT-like"/>
</dbReference>
<sequence>MILAPARAPRRRDHVLHFAYGVELHPHEIGGMCPGAELVARATLPGYRIGFFGHSRVWDGAEEAAVADPGAVLPGVLYRMSLRDADALEATRGVRLNGTGVYFHHPAEVLAEDGRPVAAVMLMKTERRAPRPPSAEYLCRIAEGAELRGLPAAHVAALRGVASVPASYPVPRLAALPFSLACQDC</sequence>
<dbReference type="CDD" id="cd06661">
    <property type="entry name" value="GGCT_like"/>
    <property type="match status" value="1"/>
</dbReference>
<organism evidence="3 4">
    <name type="scientific">Rhodovulum kholense</name>
    <dbReference type="NCBI Taxonomy" id="453584"/>
    <lineage>
        <taxon>Bacteria</taxon>
        <taxon>Pseudomonadati</taxon>
        <taxon>Pseudomonadota</taxon>
        <taxon>Alphaproteobacteria</taxon>
        <taxon>Rhodobacterales</taxon>
        <taxon>Paracoccaceae</taxon>
        <taxon>Rhodovulum</taxon>
    </lineage>
</organism>
<evidence type="ECO:0000313" key="4">
    <source>
        <dbReference type="Proteomes" id="UP000244037"/>
    </source>
</evidence>
<dbReference type="EMBL" id="QAYC01000037">
    <property type="protein sequence ID" value="PTW35435.1"/>
    <property type="molecule type" value="Genomic_DNA"/>
</dbReference>
<dbReference type="GO" id="GO:0003839">
    <property type="term" value="F:gamma-glutamylcyclotransferase activity"/>
    <property type="evidence" value="ECO:0007669"/>
    <property type="project" value="InterPro"/>
</dbReference>
<keyword evidence="4" id="KW-1185">Reference proteome</keyword>
<dbReference type="PANTHER" id="PTHR12935:SF0">
    <property type="entry name" value="GAMMA-GLUTAMYLCYCLOTRANSFERASE"/>
    <property type="match status" value="1"/>
</dbReference>
<dbReference type="Gene3D" id="3.10.490.10">
    <property type="entry name" value="Gamma-glutamyl cyclotransferase-like"/>
    <property type="match status" value="1"/>
</dbReference>
<dbReference type="InterPro" id="IPR036568">
    <property type="entry name" value="GGCT-like_sf"/>
</dbReference>
<gene>
    <name evidence="3" type="ORF">C8N38_1373</name>
</gene>
<evidence type="ECO:0000256" key="1">
    <source>
        <dbReference type="ARBA" id="ARBA00023239"/>
    </source>
</evidence>
<reference evidence="3 4" key="1">
    <citation type="submission" date="2018-04" db="EMBL/GenBank/DDBJ databases">
        <title>Genomic Encyclopedia of Archaeal and Bacterial Type Strains, Phase II (KMG-II): from individual species to whole genera.</title>
        <authorList>
            <person name="Goeker M."/>
        </authorList>
    </citation>
    <scope>NUCLEOTIDE SEQUENCE [LARGE SCALE GENOMIC DNA]</scope>
    <source>
        <strain evidence="3 4">DSM 19783</strain>
    </source>
</reference>
<feature type="binding site" evidence="2">
    <location>
        <position position="137"/>
    </location>
    <ligand>
        <name>substrate</name>
    </ligand>
</feature>
<dbReference type="SUPFAM" id="SSF110857">
    <property type="entry name" value="Gamma-glutamyl cyclotransferase-like"/>
    <property type="match status" value="1"/>
</dbReference>
<dbReference type="InterPro" id="IPR017939">
    <property type="entry name" value="G-Glutamylcylcotransferase"/>
</dbReference>
<dbReference type="Proteomes" id="UP000244037">
    <property type="component" value="Unassembled WGS sequence"/>
</dbReference>
<dbReference type="RefSeq" id="WP_108029029.1">
    <property type="nucleotide sequence ID" value="NZ_QAYC01000037.1"/>
</dbReference>
<comment type="caution">
    <text evidence="3">The sequence shown here is derived from an EMBL/GenBank/DDBJ whole genome shotgun (WGS) entry which is preliminary data.</text>
</comment>
<accession>A0A8E3ANT5</accession>
<dbReference type="OrthoDB" id="141582at2"/>
<protein>
    <submittedName>
        <fullName evidence="3">AIG2 family protein</fullName>
    </submittedName>
</protein>
<dbReference type="Pfam" id="PF13772">
    <property type="entry name" value="AIG2_2"/>
    <property type="match status" value="1"/>
</dbReference>
<proteinExistence type="predicted"/>
<evidence type="ECO:0000256" key="2">
    <source>
        <dbReference type="PIRSR" id="PIRSR617939-2"/>
    </source>
</evidence>
<keyword evidence="1" id="KW-0456">Lyase</keyword>
<evidence type="ECO:0000313" key="3">
    <source>
        <dbReference type="EMBL" id="PTW35435.1"/>
    </source>
</evidence>
<dbReference type="AlphaFoldDB" id="A0A8E3ANT5"/>
<name>A0A8E3ANT5_9RHOB</name>
<dbReference type="PANTHER" id="PTHR12935">
    <property type="entry name" value="GAMMA-GLUTAMYLCYCLOTRANSFERASE"/>
    <property type="match status" value="1"/>
</dbReference>